<gene>
    <name evidence="2" type="ORF">J2Z76_001176</name>
</gene>
<accession>A0ABS4GCQ6</accession>
<protein>
    <submittedName>
        <fullName evidence="2">RimJ/RimL family protein N-acetyltransferase</fullName>
    </submittedName>
</protein>
<organism evidence="2 3">
    <name type="scientific">Sedimentibacter acidaminivorans</name>
    <dbReference type="NCBI Taxonomy" id="913099"/>
    <lineage>
        <taxon>Bacteria</taxon>
        <taxon>Bacillati</taxon>
        <taxon>Bacillota</taxon>
        <taxon>Tissierellia</taxon>
        <taxon>Sedimentibacter</taxon>
    </lineage>
</organism>
<reference evidence="2 3" key="1">
    <citation type="submission" date="2021-03" db="EMBL/GenBank/DDBJ databases">
        <title>Genomic Encyclopedia of Type Strains, Phase IV (KMG-IV): sequencing the most valuable type-strain genomes for metagenomic binning, comparative biology and taxonomic classification.</title>
        <authorList>
            <person name="Goeker M."/>
        </authorList>
    </citation>
    <scope>NUCLEOTIDE SEQUENCE [LARGE SCALE GENOMIC DNA]</scope>
    <source>
        <strain evidence="2 3">DSM 24004</strain>
    </source>
</reference>
<dbReference type="RefSeq" id="WP_209511069.1">
    <property type="nucleotide sequence ID" value="NZ_JAGGKS010000003.1"/>
</dbReference>
<dbReference type="InterPro" id="IPR016181">
    <property type="entry name" value="Acyl_CoA_acyltransferase"/>
</dbReference>
<dbReference type="EMBL" id="JAGGKS010000003">
    <property type="protein sequence ID" value="MBP1925317.1"/>
    <property type="molecule type" value="Genomic_DNA"/>
</dbReference>
<dbReference type="PANTHER" id="PTHR43415">
    <property type="entry name" value="SPERMIDINE N(1)-ACETYLTRANSFERASE"/>
    <property type="match status" value="1"/>
</dbReference>
<dbReference type="PROSITE" id="PS51186">
    <property type="entry name" value="GNAT"/>
    <property type="match status" value="1"/>
</dbReference>
<dbReference type="Pfam" id="PF13420">
    <property type="entry name" value="Acetyltransf_4"/>
    <property type="match status" value="1"/>
</dbReference>
<evidence type="ECO:0000259" key="1">
    <source>
        <dbReference type="PROSITE" id="PS51186"/>
    </source>
</evidence>
<dbReference type="InterPro" id="IPR000182">
    <property type="entry name" value="GNAT_dom"/>
</dbReference>
<keyword evidence="3" id="KW-1185">Reference proteome</keyword>
<dbReference type="Gene3D" id="3.40.630.30">
    <property type="match status" value="1"/>
</dbReference>
<sequence>MKYSKKMIGKRVYLSPMSIEDAEIYVKWLNDFNVTDGLGTSNNIISVESEKEWISQNTSKYQLAIIRLEDDMLIGNCGLQEIDHIRQCGVVGLFFGEEENRSKGYGQEVLNLLLNYGFEYLNLNNIMLKVFSFNERAINCYTKVGFKEIGRRRQSYYLKGRYWDEVYMDILKQEFMTKGTIHNDI</sequence>
<feature type="domain" description="N-acetyltransferase" evidence="1">
    <location>
        <begin position="12"/>
        <end position="169"/>
    </location>
</feature>
<dbReference type="SUPFAM" id="SSF55729">
    <property type="entry name" value="Acyl-CoA N-acyltransferases (Nat)"/>
    <property type="match status" value="1"/>
</dbReference>
<comment type="caution">
    <text evidence="2">The sequence shown here is derived from an EMBL/GenBank/DDBJ whole genome shotgun (WGS) entry which is preliminary data.</text>
</comment>
<evidence type="ECO:0000313" key="3">
    <source>
        <dbReference type="Proteomes" id="UP001519342"/>
    </source>
</evidence>
<dbReference type="Proteomes" id="UP001519342">
    <property type="component" value="Unassembled WGS sequence"/>
</dbReference>
<proteinExistence type="predicted"/>
<evidence type="ECO:0000313" key="2">
    <source>
        <dbReference type="EMBL" id="MBP1925317.1"/>
    </source>
</evidence>
<dbReference type="PANTHER" id="PTHR43415:SF3">
    <property type="entry name" value="GNAT-FAMILY ACETYLTRANSFERASE"/>
    <property type="match status" value="1"/>
</dbReference>
<name>A0ABS4GCQ6_9FIRM</name>